<comment type="caution">
    <text evidence="1">The sequence shown here is derived from an EMBL/GenBank/DDBJ whole genome shotgun (WGS) entry which is preliminary data.</text>
</comment>
<evidence type="ECO:0000313" key="2">
    <source>
        <dbReference type="Proteomes" id="UP001153678"/>
    </source>
</evidence>
<dbReference type="AlphaFoldDB" id="A0A9W4SVB5"/>
<dbReference type="OrthoDB" id="2344461at2759"/>
<accession>A0A9W4SVB5</accession>
<evidence type="ECO:0000313" key="1">
    <source>
        <dbReference type="EMBL" id="CAI2182673.1"/>
    </source>
</evidence>
<gene>
    <name evidence="1" type="ORF">FWILDA_LOCUS10696</name>
</gene>
<proteinExistence type="predicted"/>
<dbReference type="Proteomes" id="UP001153678">
    <property type="component" value="Unassembled WGS sequence"/>
</dbReference>
<protein>
    <submittedName>
        <fullName evidence="1">13291_t:CDS:1</fullName>
    </submittedName>
</protein>
<reference evidence="1" key="1">
    <citation type="submission" date="2022-08" db="EMBL/GenBank/DDBJ databases">
        <authorList>
            <person name="Kallberg Y."/>
            <person name="Tangrot J."/>
            <person name="Rosling A."/>
        </authorList>
    </citation>
    <scope>NUCLEOTIDE SEQUENCE</scope>
    <source>
        <strain evidence="1">Wild A</strain>
    </source>
</reference>
<name>A0A9W4SVB5_9GLOM</name>
<sequence length="145" mass="16395">MPIPTINKLPSGGILSFVLSKSQMEILARNPQIEQIYVEPLMHCLEPVMSCSMTNKRHKLVKDEIQCLAIANPNNFKVNVEFTMNVYVKNVNENELDGDFTNDTEILTDQQKNIDQQESKINTNSKVFVDAVKSVFLVVLKLGLL</sequence>
<keyword evidence="2" id="KW-1185">Reference proteome</keyword>
<organism evidence="1 2">
    <name type="scientific">Funneliformis geosporum</name>
    <dbReference type="NCBI Taxonomy" id="1117311"/>
    <lineage>
        <taxon>Eukaryota</taxon>
        <taxon>Fungi</taxon>
        <taxon>Fungi incertae sedis</taxon>
        <taxon>Mucoromycota</taxon>
        <taxon>Glomeromycotina</taxon>
        <taxon>Glomeromycetes</taxon>
        <taxon>Glomerales</taxon>
        <taxon>Glomeraceae</taxon>
        <taxon>Funneliformis</taxon>
    </lineage>
</organism>
<dbReference type="EMBL" id="CAMKVN010002804">
    <property type="protein sequence ID" value="CAI2182673.1"/>
    <property type="molecule type" value="Genomic_DNA"/>
</dbReference>